<accession>A0A1G8TVI6</accession>
<keyword evidence="1" id="KW-0732">Signal</keyword>
<organism evidence="2 3">
    <name type="scientific">Pseudomonas indica</name>
    <dbReference type="NCBI Taxonomy" id="137658"/>
    <lineage>
        <taxon>Bacteria</taxon>
        <taxon>Pseudomonadati</taxon>
        <taxon>Pseudomonadota</taxon>
        <taxon>Gammaproteobacteria</taxon>
        <taxon>Pseudomonadales</taxon>
        <taxon>Pseudomonadaceae</taxon>
        <taxon>Pseudomonas</taxon>
    </lineage>
</organism>
<reference evidence="2 3" key="1">
    <citation type="submission" date="2016-10" db="EMBL/GenBank/DDBJ databases">
        <authorList>
            <person name="de Groot N.N."/>
        </authorList>
    </citation>
    <scope>NUCLEOTIDE SEQUENCE [LARGE SCALE GENOMIC DNA]</scope>
    <source>
        <strain evidence="2 3">JCM 21544</strain>
    </source>
</reference>
<evidence type="ECO:0000256" key="1">
    <source>
        <dbReference type="SAM" id="SignalP"/>
    </source>
</evidence>
<dbReference type="STRING" id="137658.SAMN05216186_101488"/>
<protein>
    <submittedName>
        <fullName evidence="2">Uncharacterized protein</fullName>
    </submittedName>
</protein>
<feature type="chain" id="PRO_5011661138" evidence="1">
    <location>
        <begin position="24"/>
        <end position="110"/>
    </location>
</feature>
<proteinExistence type="predicted"/>
<evidence type="ECO:0000313" key="3">
    <source>
        <dbReference type="Proteomes" id="UP000198706"/>
    </source>
</evidence>
<dbReference type="RefSeq" id="WP_084333488.1">
    <property type="nucleotide sequence ID" value="NZ_FNFD01000001.1"/>
</dbReference>
<evidence type="ECO:0000313" key="2">
    <source>
        <dbReference type="EMBL" id="SDJ45586.1"/>
    </source>
</evidence>
<keyword evidence="3" id="KW-1185">Reference proteome</keyword>
<name>A0A1G8TVI6_9PSED</name>
<sequence>MQRYLRLCLLLLIAFALPFNGMAGEQSPSEPCPMKSAGMSKMMDTGADCCHGNSDHGKPCKPGLECKTVSILQVRFLKPVLDLAFPVAMTSISDFLPERTPSSIWHPPRV</sequence>
<feature type="signal peptide" evidence="1">
    <location>
        <begin position="1"/>
        <end position="23"/>
    </location>
</feature>
<dbReference type="AlphaFoldDB" id="A0A1G8TVI6"/>
<gene>
    <name evidence="2" type="ORF">SAMN05216186_101488</name>
</gene>
<dbReference type="Proteomes" id="UP000198706">
    <property type="component" value="Unassembled WGS sequence"/>
</dbReference>
<dbReference type="EMBL" id="FNFD01000001">
    <property type="protein sequence ID" value="SDJ45586.1"/>
    <property type="molecule type" value="Genomic_DNA"/>
</dbReference>